<dbReference type="Proteomes" id="UP000828390">
    <property type="component" value="Unassembled WGS sequence"/>
</dbReference>
<dbReference type="Pfam" id="PF20700">
    <property type="entry name" value="Mutator"/>
    <property type="match status" value="1"/>
</dbReference>
<name>A0A9D4ML31_DREPO</name>
<evidence type="ECO:0000313" key="2">
    <source>
        <dbReference type="EMBL" id="KAH3878095.1"/>
    </source>
</evidence>
<proteinExistence type="predicted"/>
<reference evidence="2" key="2">
    <citation type="submission" date="2020-11" db="EMBL/GenBank/DDBJ databases">
        <authorList>
            <person name="McCartney M.A."/>
            <person name="Auch B."/>
            <person name="Kono T."/>
            <person name="Mallez S."/>
            <person name="Becker A."/>
            <person name="Gohl D.M."/>
            <person name="Silverstein K.A.T."/>
            <person name="Koren S."/>
            <person name="Bechman K.B."/>
            <person name="Herman A."/>
            <person name="Abrahante J.E."/>
            <person name="Garbe J."/>
        </authorList>
    </citation>
    <scope>NUCLEOTIDE SEQUENCE</scope>
    <source>
        <strain evidence="2">Duluth1</strain>
        <tissue evidence="2">Whole animal</tissue>
    </source>
</reference>
<sequence>MDFNRNTIYTDNQDFRYDHCYFDDFSIGSSVSVTTCDNSDASWKISRHVVELDTLAESLSACSSCQVPMNLLNTVGSRDFGQACVLEIQCSNCGAINSVATGRKHYKVYDMNTKLALGKS</sequence>
<dbReference type="InterPro" id="IPR049012">
    <property type="entry name" value="Mutator_transp_dom"/>
</dbReference>
<gene>
    <name evidence="2" type="ORF">DPMN_001978</name>
</gene>
<protein>
    <recommendedName>
        <fullName evidence="1">Mutator-like transposase domain-containing protein</fullName>
    </recommendedName>
</protein>
<evidence type="ECO:0000259" key="1">
    <source>
        <dbReference type="Pfam" id="PF20700"/>
    </source>
</evidence>
<feature type="domain" description="Mutator-like transposase" evidence="1">
    <location>
        <begin position="48"/>
        <end position="118"/>
    </location>
</feature>
<evidence type="ECO:0000313" key="3">
    <source>
        <dbReference type="Proteomes" id="UP000828390"/>
    </source>
</evidence>
<keyword evidence="3" id="KW-1185">Reference proteome</keyword>
<accession>A0A9D4ML31</accession>
<comment type="caution">
    <text evidence="2">The sequence shown here is derived from an EMBL/GenBank/DDBJ whole genome shotgun (WGS) entry which is preliminary data.</text>
</comment>
<dbReference type="AlphaFoldDB" id="A0A9D4ML31"/>
<organism evidence="2 3">
    <name type="scientific">Dreissena polymorpha</name>
    <name type="common">Zebra mussel</name>
    <name type="synonym">Mytilus polymorpha</name>
    <dbReference type="NCBI Taxonomy" id="45954"/>
    <lineage>
        <taxon>Eukaryota</taxon>
        <taxon>Metazoa</taxon>
        <taxon>Spiralia</taxon>
        <taxon>Lophotrochozoa</taxon>
        <taxon>Mollusca</taxon>
        <taxon>Bivalvia</taxon>
        <taxon>Autobranchia</taxon>
        <taxon>Heteroconchia</taxon>
        <taxon>Euheterodonta</taxon>
        <taxon>Imparidentia</taxon>
        <taxon>Neoheterodontei</taxon>
        <taxon>Myida</taxon>
        <taxon>Dreissenoidea</taxon>
        <taxon>Dreissenidae</taxon>
        <taxon>Dreissena</taxon>
    </lineage>
</organism>
<dbReference type="EMBL" id="JAIWYP010000001">
    <property type="protein sequence ID" value="KAH3878095.1"/>
    <property type="molecule type" value="Genomic_DNA"/>
</dbReference>
<reference evidence="2" key="1">
    <citation type="journal article" date="2019" name="bioRxiv">
        <title>The Genome of the Zebra Mussel, Dreissena polymorpha: A Resource for Invasive Species Research.</title>
        <authorList>
            <person name="McCartney M.A."/>
            <person name="Auch B."/>
            <person name="Kono T."/>
            <person name="Mallez S."/>
            <person name="Zhang Y."/>
            <person name="Obille A."/>
            <person name="Becker A."/>
            <person name="Abrahante J.E."/>
            <person name="Garbe J."/>
            <person name="Badalamenti J.P."/>
            <person name="Herman A."/>
            <person name="Mangelson H."/>
            <person name="Liachko I."/>
            <person name="Sullivan S."/>
            <person name="Sone E.D."/>
            <person name="Koren S."/>
            <person name="Silverstein K.A.T."/>
            <person name="Beckman K.B."/>
            <person name="Gohl D.M."/>
        </authorList>
    </citation>
    <scope>NUCLEOTIDE SEQUENCE</scope>
    <source>
        <strain evidence="2">Duluth1</strain>
        <tissue evidence="2">Whole animal</tissue>
    </source>
</reference>